<accession>A0ABQ4Z9A5</accession>
<gene>
    <name evidence="1" type="ORF">Tco_0769390</name>
</gene>
<dbReference type="Proteomes" id="UP001151760">
    <property type="component" value="Unassembled WGS sequence"/>
</dbReference>
<evidence type="ECO:0000313" key="1">
    <source>
        <dbReference type="EMBL" id="GJS86754.1"/>
    </source>
</evidence>
<evidence type="ECO:0000313" key="2">
    <source>
        <dbReference type="Proteomes" id="UP001151760"/>
    </source>
</evidence>
<sequence length="265" mass="31046">MNMISFRQDLMLTRYLLKNFKRKREKCILLSREPNFFMTPLLPKEDFLLNKDLKLSEINLLQESLRNPKMMTYLKHVGGKKHSDLKTKGFEEIKALYDKIKRSDDSFIAIGSAKDEKTKKILSVLLAVLSILDRDDICAIYQLVMNRYQDETPEGFDKILWGDLIIMFNQSGNDEFWNAQQNWKIVSWKLHSSSGIHTIMTDEGIVIHMLVENKYPLKKEVLSQLLKLKLETEEDSTMALELIRFVKKQIVELEPKDSDGDEREL</sequence>
<reference evidence="1" key="1">
    <citation type="journal article" date="2022" name="Int. J. Mol. Sci.">
        <title>Draft Genome of Tanacetum Coccineum: Genomic Comparison of Closely Related Tanacetum-Family Plants.</title>
        <authorList>
            <person name="Yamashiro T."/>
            <person name="Shiraishi A."/>
            <person name="Nakayama K."/>
            <person name="Satake H."/>
        </authorList>
    </citation>
    <scope>NUCLEOTIDE SEQUENCE</scope>
</reference>
<dbReference type="EMBL" id="BQNB010011144">
    <property type="protein sequence ID" value="GJS86754.1"/>
    <property type="molecule type" value="Genomic_DNA"/>
</dbReference>
<name>A0ABQ4Z9A5_9ASTR</name>
<keyword evidence="2" id="KW-1185">Reference proteome</keyword>
<organism evidence="1 2">
    <name type="scientific">Tanacetum coccineum</name>
    <dbReference type="NCBI Taxonomy" id="301880"/>
    <lineage>
        <taxon>Eukaryota</taxon>
        <taxon>Viridiplantae</taxon>
        <taxon>Streptophyta</taxon>
        <taxon>Embryophyta</taxon>
        <taxon>Tracheophyta</taxon>
        <taxon>Spermatophyta</taxon>
        <taxon>Magnoliopsida</taxon>
        <taxon>eudicotyledons</taxon>
        <taxon>Gunneridae</taxon>
        <taxon>Pentapetalae</taxon>
        <taxon>asterids</taxon>
        <taxon>campanulids</taxon>
        <taxon>Asterales</taxon>
        <taxon>Asteraceae</taxon>
        <taxon>Asteroideae</taxon>
        <taxon>Anthemideae</taxon>
        <taxon>Anthemidinae</taxon>
        <taxon>Tanacetum</taxon>
    </lineage>
</organism>
<reference evidence="1" key="2">
    <citation type="submission" date="2022-01" db="EMBL/GenBank/DDBJ databases">
        <authorList>
            <person name="Yamashiro T."/>
            <person name="Shiraishi A."/>
            <person name="Satake H."/>
            <person name="Nakayama K."/>
        </authorList>
    </citation>
    <scope>NUCLEOTIDE SEQUENCE</scope>
</reference>
<protein>
    <submittedName>
        <fullName evidence="1">Uncharacterized protein</fullName>
    </submittedName>
</protein>
<comment type="caution">
    <text evidence="1">The sequence shown here is derived from an EMBL/GenBank/DDBJ whole genome shotgun (WGS) entry which is preliminary data.</text>
</comment>
<proteinExistence type="predicted"/>